<protein>
    <submittedName>
        <fullName evidence="1">Uncharacterized protein</fullName>
    </submittedName>
</protein>
<evidence type="ECO:0000313" key="2">
    <source>
        <dbReference type="Proteomes" id="UP000030747"/>
    </source>
</evidence>
<reference evidence="1" key="1">
    <citation type="submission" date="2013-10" db="EMBL/GenBank/DDBJ databases">
        <title>Genomic analysis of the causative agents of coccidiosis in chickens.</title>
        <authorList>
            <person name="Reid A.J."/>
            <person name="Blake D."/>
            <person name="Billington K."/>
            <person name="Browne H."/>
            <person name="Dunn M."/>
            <person name="Hung S."/>
            <person name="Kawahara F."/>
            <person name="Miranda-Saavedra D."/>
            <person name="Mourier T."/>
            <person name="Nagra H."/>
            <person name="Otto T.D."/>
            <person name="Rawlings N."/>
            <person name="Sanchez A."/>
            <person name="Sanders M."/>
            <person name="Subramaniam C."/>
            <person name="Tay Y."/>
            <person name="Dear P."/>
            <person name="Doerig C."/>
            <person name="Gruber A."/>
            <person name="Parkinson J."/>
            <person name="Shirley M."/>
            <person name="Wan K.L."/>
            <person name="Berriman M."/>
            <person name="Tomley F."/>
            <person name="Pain A."/>
        </authorList>
    </citation>
    <scope>NUCLEOTIDE SEQUENCE [LARGE SCALE GENOMIC DNA]</scope>
    <source>
        <strain evidence="1">Houghton</strain>
    </source>
</reference>
<reference evidence="1" key="2">
    <citation type="submission" date="2013-10" db="EMBL/GenBank/DDBJ databases">
        <authorList>
            <person name="Aslett M."/>
        </authorList>
    </citation>
    <scope>NUCLEOTIDE SEQUENCE [LARGE SCALE GENOMIC DNA]</scope>
    <source>
        <strain evidence="1">Houghton</strain>
    </source>
</reference>
<keyword evidence="2" id="KW-1185">Reference proteome</keyword>
<dbReference type="GeneID" id="25249697"/>
<dbReference type="RefSeq" id="XP_013233486.1">
    <property type="nucleotide sequence ID" value="XM_013378032.1"/>
</dbReference>
<sequence length="176" mass="19669">MDASVPSLFYKRAFALLVDPLMLCLSGPAEKARRLAASSIFFCEAAEVDEALGEMLRALTARFGSEDIERVPPVMRPDPEYKPLLLTPIGKSDEIRQFKLLQLVPNISSDEAVLSQQLLAVDPLWTGAMDVRPEVKSLAMKTVVEFCSRHQACCCTSLSRWRGHFFPVLCTSTREY</sequence>
<gene>
    <name evidence="1" type="ORF">ETH_00002410</name>
</gene>
<dbReference type="OrthoDB" id="413572at2759"/>
<dbReference type="AlphaFoldDB" id="U6KXN9"/>
<name>U6KXN9_EIMTE</name>
<accession>U6KXN9</accession>
<dbReference type="Proteomes" id="UP000030747">
    <property type="component" value="Unassembled WGS sequence"/>
</dbReference>
<dbReference type="VEuPathDB" id="ToxoDB:ETH_00002410"/>
<proteinExistence type="predicted"/>
<dbReference type="VEuPathDB" id="ToxoDB:ETH2_1100400"/>
<evidence type="ECO:0000313" key="1">
    <source>
        <dbReference type="EMBL" id="CDJ42736.1"/>
    </source>
</evidence>
<organism evidence="1 2">
    <name type="scientific">Eimeria tenella</name>
    <name type="common">Coccidian parasite</name>
    <dbReference type="NCBI Taxonomy" id="5802"/>
    <lineage>
        <taxon>Eukaryota</taxon>
        <taxon>Sar</taxon>
        <taxon>Alveolata</taxon>
        <taxon>Apicomplexa</taxon>
        <taxon>Conoidasida</taxon>
        <taxon>Coccidia</taxon>
        <taxon>Eucoccidiorida</taxon>
        <taxon>Eimeriorina</taxon>
        <taxon>Eimeriidae</taxon>
        <taxon>Eimeria</taxon>
    </lineage>
</organism>
<dbReference type="EMBL" id="HG675734">
    <property type="protein sequence ID" value="CDJ42736.1"/>
    <property type="molecule type" value="Genomic_DNA"/>
</dbReference>